<dbReference type="GeneID" id="17281359"/>
<dbReference type="RefSeq" id="XP_005788517.1">
    <property type="nucleotide sequence ID" value="XM_005788460.1"/>
</dbReference>
<dbReference type="GO" id="GO:0003950">
    <property type="term" value="F:NAD+ poly-ADP-ribosyltransferase activity"/>
    <property type="evidence" value="ECO:0007669"/>
    <property type="project" value="UniProtKB-UniRule"/>
</dbReference>
<feature type="region of interest" description="Disordered" evidence="2">
    <location>
        <begin position="174"/>
        <end position="194"/>
    </location>
</feature>
<dbReference type="GO" id="GO:1990404">
    <property type="term" value="F:NAD+-protein mono-ADP-ribosyltransferase activity"/>
    <property type="evidence" value="ECO:0007669"/>
    <property type="project" value="TreeGrafter"/>
</dbReference>
<organism evidence="4 5">
    <name type="scientific">Emiliania huxleyi (strain CCMP1516)</name>
    <dbReference type="NCBI Taxonomy" id="280463"/>
    <lineage>
        <taxon>Eukaryota</taxon>
        <taxon>Haptista</taxon>
        <taxon>Haptophyta</taxon>
        <taxon>Prymnesiophyceae</taxon>
        <taxon>Isochrysidales</taxon>
        <taxon>Noelaerhabdaceae</taxon>
        <taxon>Emiliania</taxon>
    </lineage>
</organism>
<dbReference type="HOGENOM" id="CLU_781764_0_0_1"/>
<keyword evidence="5" id="KW-1185">Reference proteome</keyword>
<dbReference type="EC" id="2.4.2.-" evidence="1"/>
<name>A0A0D3KK03_EMIH1</name>
<dbReference type="PROSITE" id="PS51059">
    <property type="entry name" value="PARP_CATALYTIC"/>
    <property type="match status" value="1"/>
</dbReference>
<dbReference type="Pfam" id="PF00644">
    <property type="entry name" value="PARP"/>
    <property type="match status" value="1"/>
</dbReference>
<dbReference type="KEGG" id="ehx:EMIHUDRAFT_226969"/>
<dbReference type="Proteomes" id="UP000013827">
    <property type="component" value="Unassembled WGS sequence"/>
</dbReference>
<dbReference type="SUPFAM" id="SSF56399">
    <property type="entry name" value="ADP-ribosylation"/>
    <property type="match status" value="1"/>
</dbReference>
<evidence type="ECO:0000256" key="2">
    <source>
        <dbReference type="SAM" id="MobiDB-lite"/>
    </source>
</evidence>
<keyword evidence="1" id="KW-0520">NAD</keyword>
<sequence>MEARPSEWVGDEHIADVQPHSQEYCAISSLLSRGLPNLRINRIERVQKPEQWEKYIDRVKVMNKYHDGANETLLLHGTGEHPPHDVLKHGDGLDPRFSTGKGFYGRGTYLAESPAYPIAGRYVHHTKGKLQLVVVRAALGVSQNLGFRVDDDTREMTMPGQQPNNRDRHYDSVRAGPHRPYLSGPGSGSIGGDDPDSSIIHVVYQNNQMYPAYIVTFDMGGGDLGDGRSHKLGERVTYLNAEKQPVRQAIVTHADVSAGCYTIEYEKNTTAARLHYPPDDDDDRGVVGRGGVVPRLGRALRKGDDVFYEESKSGARLPAVIIMVESPTTNDEGGRPAYVVAVRQTTGAIRLLGTS</sequence>
<dbReference type="GO" id="GO:0005634">
    <property type="term" value="C:nucleus"/>
    <property type="evidence" value="ECO:0007669"/>
    <property type="project" value="TreeGrafter"/>
</dbReference>
<dbReference type="InterPro" id="IPR012317">
    <property type="entry name" value="Poly(ADP-ribose)pol_cat_dom"/>
</dbReference>
<dbReference type="Gene3D" id="3.90.228.10">
    <property type="match status" value="1"/>
</dbReference>
<feature type="domain" description="PARP catalytic" evidence="3">
    <location>
        <begin position="1"/>
        <end position="226"/>
    </location>
</feature>
<reference evidence="5" key="1">
    <citation type="journal article" date="2013" name="Nature">
        <title>Pan genome of the phytoplankton Emiliania underpins its global distribution.</title>
        <authorList>
            <person name="Read B.A."/>
            <person name="Kegel J."/>
            <person name="Klute M.J."/>
            <person name="Kuo A."/>
            <person name="Lefebvre S.C."/>
            <person name="Maumus F."/>
            <person name="Mayer C."/>
            <person name="Miller J."/>
            <person name="Monier A."/>
            <person name="Salamov A."/>
            <person name="Young J."/>
            <person name="Aguilar M."/>
            <person name="Claverie J.M."/>
            <person name="Frickenhaus S."/>
            <person name="Gonzalez K."/>
            <person name="Herman E.K."/>
            <person name="Lin Y.C."/>
            <person name="Napier J."/>
            <person name="Ogata H."/>
            <person name="Sarno A.F."/>
            <person name="Shmutz J."/>
            <person name="Schroeder D."/>
            <person name="de Vargas C."/>
            <person name="Verret F."/>
            <person name="von Dassow P."/>
            <person name="Valentin K."/>
            <person name="Van de Peer Y."/>
            <person name="Wheeler G."/>
            <person name="Dacks J.B."/>
            <person name="Delwiche C.F."/>
            <person name="Dyhrman S.T."/>
            <person name="Glockner G."/>
            <person name="John U."/>
            <person name="Richards T."/>
            <person name="Worden A.Z."/>
            <person name="Zhang X."/>
            <person name="Grigoriev I.V."/>
            <person name="Allen A.E."/>
            <person name="Bidle K."/>
            <person name="Borodovsky M."/>
            <person name="Bowler C."/>
            <person name="Brownlee C."/>
            <person name="Cock J.M."/>
            <person name="Elias M."/>
            <person name="Gladyshev V.N."/>
            <person name="Groth M."/>
            <person name="Guda C."/>
            <person name="Hadaegh A."/>
            <person name="Iglesias-Rodriguez M.D."/>
            <person name="Jenkins J."/>
            <person name="Jones B.M."/>
            <person name="Lawson T."/>
            <person name="Leese F."/>
            <person name="Lindquist E."/>
            <person name="Lobanov A."/>
            <person name="Lomsadze A."/>
            <person name="Malik S.B."/>
            <person name="Marsh M.E."/>
            <person name="Mackinder L."/>
            <person name="Mock T."/>
            <person name="Mueller-Roeber B."/>
            <person name="Pagarete A."/>
            <person name="Parker M."/>
            <person name="Probert I."/>
            <person name="Quesneville H."/>
            <person name="Raines C."/>
            <person name="Rensing S.A."/>
            <person name="Riano-Pachon D.M."/>
            <person name="Richier S."/>
            <person name="Rokitta S."/>
            <person name="Shiraiwa Y."/>
            <person name="Soanes D.M."/>
            <person name="van der Giezen M."/>
            <person name="Wahlund T.M."/>
            <person name="Williams B."/>
            <person name="Wilson W."/>
            <person name="Wolfe G."/>
            <person name="Wurch L.L."/>
        </authorList>
    </citation>
    <scope>NUCLEOTIDE SEQUENCE</scope>
</reference>
<evidence type="ECO:0000313" key="4">
    <source>
        <dbReference type="EnsemblProtists" id="EOD36088"/>
    </source>
</evidence>
<dbReference type="InterPro" id="IPR051712">
    <property type="entry name" value="ARTD-AVP"/>
</dbReference>
<proteinExistence type="predicted"/>
<evidence type="ECO:0000256" key="1">
    <source>
        <dbReference type="RuleBase" id="RU362114"/>
    </source>
</evidence>
<dbReference type="PaxDb" id="2903-EOD36088"/>
<evidence type="ECO:0000259" key="3">
    <source>
        <dbReference type="PROSITE" id="PS51059"/>
    </source>
</evidence>
<accession>A0A0D3KK03</accession>
<evidence type="ECO:0000313" key="5">
    <source>
        <dbReference type="Proteomes" id="UP000013827"/>
    </source>
</evidence>
<dbReference type="PANTHER" id="PTHR45740:SF2">
    <property type="entry name" value="POLY [ADP-RIBOSE] POLYMERASE"/>
    <property type="match status" value="1"/>
</dbReference>
<protein>
    <recommendedName>
        <fullName evidence="1">Poly [ADP-ribose] polymerase</fullName>
        <shortName evidence="1">PARP</shortName>
        <ecNumber evidence="1">2.4.2.-</ecNumber>
    </recommendedName>
</protein>
<dbReference type="EnsemblProtists" id="EOD36088">
    <property type="protein sequence ID" value="EOD36088"/>
    <property type="gene ID" value="EMIHUDRAFT_226969"/>
</dbReference>
<dbReference type="AlphaFoldDB" id="A0A0D3KK03"/>
<dbReference type="PANTHER" id="PTHR45740">
    <property type="entry name" value="POLY [ADP-RIBOSE] POLYMERASE"/>
    <property type="match status" value="1"/>
</dbReference>
<keyword evidence="1" id="KW-0328">Glycosyltransferase</keyword>
<reference evidence="4" key="2">
    <citation type="submission" date="2024-10" db="UniProtKB">
        <authorList>
            <consortium name="EnsemblProtists"/>
        </authorList>
    </citation>
    <scope>IDENTIFICATION</scope>
</reference>
<keyword evidence="1" id="KW-0808">Transferase</keyword>